<dbReference type="InterPro" id="IPR000531">
    <property type="entry name" value="Beta-barrel_TonB"/>
</dbReference>
<keyword evidence="4" id="KW-0798">TonB box</keyword>
<evidence type="ECO:0000256" key="2">
    <source>
        <dbReference type="ARBA" id="ARBA00023136"/>
    </source>
</evidence>
<proteinExistence type="inferred from homology"/>
<dbReference type="AlphaFoldDB" id="A0A845UXD2"/>
<comment type="similarity">
    <text evidence="4">Belongs to the TonB-dependent receptor family.</text>
</comment>
<feature type="signal peptide" evidence="5">
    <location>
        <begin position="1"/>
        <end position="31"/>
    </location>
</feature>
<reference evidence="8 9" key="1">
    <citation type="submission" date="2020-02" db="EMBL/GenBank/DDBJ databases">
        <authorList>
            <person name="Zhang X.-Y."/>
        </authorList>
    </citation>
    <scope>NUCLEOTIDE SEQUENCE [LARGE SCALE GENOMIC DNA]</scope>
    <source>
        <strain evidence="8 9">C33</strain>
    </source>
</reference>
<feature type="domain" description="TonB-dependent receptor-like beta-barrel" evidence="6">
    <location>
        <begin position="370"/>
        <end position="894"/>
    </location>
</feature>
<keyword evidence="8" id="KW-0675">Receptor</keyword>
<evidence type="ECO:0000313" key="9">
    <source>
        <dbReference type="Proteomes" id="UP000484885"/>
    </source>
</evidence>
<dbReference type="GO" id="GO:0009279">
    <property type="term" value="C:cell outer membrane"/>
    <property type="evidence" value="ECO:0007669"/>
    <property type="project" value="UniProtKB-SubCell"/>
</dbReference>
<feature type="chain" id="PRO_5032697257" evidence="5">
    <location>
        <begin position="32"/>
        <end position="931"/>
    </location>
</feature>
<evidence type="ECO:0000256" key="3">
    <source>
        <dbReference type="ARBA" id="ARBA00023237"/>
    </source>
</evidence>
<dbReference type="Proteomes" id="UP000484885">
    <property type="component" value="Unassembled WGS sequence"/>
</dbReference>
<evidence type="ECO:0000313" key="8">
    <source>
        <dbReference type="EMBL" id="NDY96523.1"/>
    </source>
</evidence>
<dbReference type="SUPFAM" id="SSF56935">
    <property type="entry name" value="Porins"/>
    <property type="match status" value="1"/>
</dbReference>
<dbReference type="PROSITE" id="PS51257">
    <property type="entry name" value="PROKAR_LIPOPROTEIN"/>
    <property type="match status" value="1"/>
</dbReference>
<dbReference type="RefSeq" id="WP_164211915.1">
    <property type="nucleotide sequence ID" value="NZ_JAAGSC010000043.1"/>
</dbReference>
<dbReference type="Pfam" id="PF00593">
    <property type="entry name" value="TonB_dep_Rec_b-barrel"/>
    <property type="match status" value="1"/>
</dbReference>
<gene>
    <name evidence="8" type="ORF">G3I74_12350</name>
</gene>
<feature type="domain" description="TonB-dependent receptor plug" evidence="7">
    <location>
        <begin position="67"/>
        <end position="180"/>
    </location>
</feature>
<comment type="caution">
    <text evidence="8">The sequence shown here is derived from an EMBL/GenBank/DDBJ whole genome shotgun (WGS) entry which is preliminary data.</text>
</comment>
<dbReference type="Pfam" id="PF07715">
    <property type="entry name" value="Plug"/>
    <property type="match status" value="1"/>
</dbReference>
<protein>
    <submittedName>
        <fullName evidence="8">TonB-dependent receptor</fullName>
    </submittedName>
</protein>
<dbReference type="PANTHER" id="PTHR47234:SF2">
    <property type="entry name" value="TONB-DEPENDENT RECEPTOR"/>
    <property type="match status" value="1"/>
</dbReference>
<dbReference type="EMBL" id="JAAGSC010000043">
    <property type="protein sequence ID" value="NDY96523.1"/>
    <property type="molecule type" value="Genomic_DNA"/>
</dbReference>
<evidence type="ECO:0000256" key="1">
    <source>
        <dbReference type="ARBA" id="ARBA00004442"/>
    </source>
</evidence>
<evidence type="ECO:0000256" key="5">
    <source>
        <dbReference type="SAM" id="SignalP"/>
    </source>
</evidence>
<dbReference type="InterPro" id="IPR037066">
    <property type="entry name" value="Plug_dom_sf"/>
</dbReference>
<dbReference type="Gene3D" id="2.170.130.10">
    <property type="entry name" value="TonB-dependent receptor, plug domain"/>
    <property type="match status" value="1"/>
</dbReference>
<evidence type="ECO:0000256" key="4">
    <source>
        <dbReference type="RuleBase" id="RU003357"/>
    </source>
</evidence>
<accession>A0A845UXD2</accession>
<keyword evidence="2 4" id="KW-0472">Membrane</keyword>
<evidence type="ECO:0000259" key="7">
    <source>
        <dbReference type="Pfam" id="PF07715"/>
    </source>
</evidence>
<organism evidence="8 9">
    <name type="scientific">Wenzhouxiangella limi</name>
    <dbReference type="NCBI Taxonomy" id="2707351"/>
    <lineage>
        <taxon>Bacteria</taxon>
        <taxon>Pseudomonadati</taxon>
        <taxon>Pseudomonadota</taxon>
        <taxon>Gammaproteobacteria</taxon>
        <taxon>Chromatiales</taxon>
        <taxon>Wenzhouxiangellaceae</taxon>
        <taxon>Wenzhouxiangella</taxon>
    </lineage>
</organism>
<evidence type="ECO:0000259" key="6">
    <source>
        <dbReference type="Pfam" id="PF00593"/>
    </source>
</evidence>
<dbReference type="PANTHER" id="PTHR47234">
    <property type="match status" value="1"/>
</dbReference>
<keyword evidence="3" id="KW-0998">Cell outer membrane</keyword>
<name>A0A845UXD2_9GAMM</name>
<dbReference type="Gene3D" id="2.40.170.20">
    <property type="entry name" value="TonB-dependent receptor, beta-barrel domain"/>
    <property type="match status" value="1"/>
</dbReference>
<dbReference type="InterPro" id="IPR012910">
    <property type="entry name" value="Plug_dom"/>
</dbReference>
<dbReference type="InterPro" id="IPR036942">
    <property type="entry name" value="Beta-barrel_TonB_sf"/>
</dbReference>
<sequence>MNALRRFAGSLRAVFGGSFATLWLACAPAWAQTADPDEDQASEPVRDVIVVTGSRLRGIEAGEAWPLTTISRAALEATGQTRLGDVLQQMPFTSGSPLNTRVSQRGQGGGLSRGIEAVELRGLGPERTLVLLNGRRFVPGGNGASGLVDLGMLPLAMVERIEIFKSGASVEYGADALAGVINIITRKHIEGVELSTRGRISRRGDGETFALHALAGRQWGRLSVDGGLEYSNQAALSKGDRGFSSTRLSFEGPENRLVFDGSSAPPGGQFRTSRARLTLIDGRPGTSVDDFRPFIDSGPNTDRFNFNPFEDLQQDAERVTAFGSLRWSASGSFSAFSELFFHQRESSQQLAPLPLFTTRLADVSVAPDNTFNPFGERIFDARRRLVEAGPRTFSQDNETWRIVAGVEGGSNGWFWDAAVSHGRNETDQRKTGDLLADRVRLALGPSERLADGTPVCGAAADPVAGCVPLNLFGGPRSIDQAMLDYVVATLNDTGFNEQTVFNANVAGDLIELQNGPLALALGFESRDERGADLPDRQSRIGNTTGNARTVTRGAFTAREAYLELGVPLLADRFLVRRLDLDLGARRVDFDNFGPKNLGEVGVGWQVAEHLAVRASYSDAFRAPNIGELFGGSSQANPVVLDPCSDFAGLGAVEIERCIAQGVPADGSFDQSGEETPELAGGNPLLDPEQGKILTLGLSWEPLGHSDLRFRLDYFDIEIDSGIGALGAETVLGQCLATGADPFCDAISRRADGSIEFIEAQQSNLARETTQGIDLEATWRLSFAGGQLDHRLLLSHVIERELRAFPGAQPLFGEGEYDPDNFGAIPAWQGNYALDWSRGAWSAGYRGQWIDSILERGGEVFPDTVNRVGSVLYHDLRLGWRSRRGWQASVGVDNLTDVQPPLLVNADEGNTDLGTYRALGTVFWLQLGITLP</sequence>
<keyword evidence="9" id="KW-1185">Reference proteome</keyword>
<comment type="subcellular location">
    <subcellularLocation>
        <location evidence="1 4">Cell outer membrane</location>
    </subcellularLocation>
</comment>
<keyword evidence="5" id="KW-0732">Signal</keyword>